<gene>
    <name evidence="7" type="ORF">AZF04_10190</name>
</gene>
<dbReference type="PROSITE" id="PS51257">
    <property type="entry name" value="PROKAR_LIPOPROTEIN"/>
    <property type="match status" value="1"/>
</dbReference>
<evidence type="ECO:0000256" key="1">
    <source>
        <dbReference type="ARBA" id="ARBA00004193"/>
    </source>
</evidence>
<feature type="region of interest" description="Disordered" evidence="5">
    <location>
        <begin position="34"/>
        <end position="54"/>
    </location>
</feature>
<dbReference type="InterPro" id="IPR051313">
    <property type="entry name" value="Bact_iron-sidero_bind"/>
</dbReference>
<sequence>MLHKKLIIPIFLIFTMILLVGCQTATEDSEEIEKTEAENTEETEQAENSEGNIRSVENALGVTDIEGEPQRIVTLYQGATDTAVAMGIKPVGMVESWLEKPVYQYLRDDLEDVSLVGEETQPNLEEIAKLNPDLIIASKIRHEEIFEQLSQIAPTVADESLYNFKETTLLMGEALNQQDVAAQLIEDWDNRVVDFQNKAEEQIENWPMHVSVLNFRADHARIYVTGFAGSILTELGFNGPKNLEGSDEEIMLLTDQESIPQMNADVFYIFMNEDEAVKETYEDWISHPLWGNLDAVQANQSYIVDEVIWNMGGGILAANLMLDDIYDRLELTE</sequence>
<comment type="similarity">
    <text evidence="2">Belongs to the bacterial solute-binding protein 8 family.</text>
</comment>
<dbReference type="GO" id="GO:0030288">
    <property type="term" value="C:outer membrane-bounded periplasmic space"/>
    <property type="evidence" value="ECO:0007669"/>
    <property type="project" value="TreeGrafter"/>
</dbReference>
<comment type="subcellular location">
    <subcellularLocation>
        <location evidence="1">Cell membrane</location>
        <topology evidence="1">Lipid-anchor</topology>
    </subcellularLocation>
</comment>
<dbReference type="EMBL" id="LTAO01000034">
    <property type="protein sequence ID" value="KYG28258.1"/>
    <property type="molecule type" value="Genomic_DNA"/>
</dbReference>
<dbReference type="PANTHER" id="PTHR30532:SF21">
    <property type="entry name" value="SIDEROPHORE-BINDING LIPOPROTEIN YFIY-RELATED"/>
    <property type="match status" value="1"/>
</dbReference>
<proteinExistence type="inferred from homology"/>
<reference evidence="7" key="1">
    <citation type="submission" date="2016-02" db="EMBL/GenBank/DDBJ databases">
        <title>Genome sequence of Bacillus trypoxylicola KCTC 13244(T).</title>
        <authorList>
            <person name="Jeong H."/>
            <person name="Park S.-H."/>
            <person name="Choi S.-K."/>
        </authorList>
    </citation>
    <scope>NUCLEOTIDE SEQUENCE [LARGE SCALE GENOMIC DNA]</scope>
    <source>
        <strain evidence="7">KCTC 13244</strain>
    </source>
</reference>
<dbReference type="Pfam" id="PF01497">
    <property type="entry name" value="Peripla_BP_2"/>
    <property type="match status" value="1"/>
</dbReference>
<keyword evidence="3" id="KW-0813">Transport</keyword>
<accession>A0A161P820</accession>
<dbReference type="Gene3D" id="3.40.50.1980">
    <property type="entry name" value="Nitrogenase molybdenum iron protein domain"/>
    <property type="match status" value="2"/>
</dbReference>
<evidence type="ECO:0000256" key="3">
    <source>
        <dbReference type="ARBA" id="ARBA00022448"/>
    </source>
</evidence>
<dbReference type="GO" id="GO:0005886">
    <property type="term" value="C:plasma membrane"/>
    <property type="evidence" value="ECO:0007669"/>
    <property type="project" value="UniProtKB-SubCell"/>
</dbReference>
<dbReference type="GO" id="GO:1901678">
    <property type="term" value="P:iron coordination entity transport"/>
    <property type="evidence" value="ECO:0007669"/>
    <property type="project" value="UniProtKB-ARBA"/>
</dbReference>
<evidence type="ECO:0000256" key="2">
    <source>
        <dbReference type="ARBA" id="ARBA00008814"/>
    </source>
</evidence>
<name>A0A161P820_9BACI</name>
<organism evidence="7 8">
    <name type="scientific">Alkalihalobacillus trypoxylicola</name>
    <dbReference type="NCBI Taxonomy" id="519424"/>
    <lineage>
        <taxon>Bacteria</taxon>
        <taxon>Bacillati</taxon>
        <taxon>Bacillota</taxon>
        <taxon>Bacilli</taxon>
        <taxon>Bacillales</taxon>
        <taxon>Bacillaceae</taxon>
        <taxon>Alkalihalobacillus</taxon>
    </lineage>
</organism>
<evidence type="ECO:0000259" key="6">
    <source>
        <dbReference type="PROSITE" id="PS50983"/>
    </source>
</evidence>
<comment type="caution">
    <text evidence="7">The sequence shown here is derived from an EMBL/GenBank/DDBJ whole genome shotgun (WGS) entry which is preliminary data.</text>
</comment>
<protein>
    <submittedName>
        <fullName evidence="7">Iron ABC transporter substrate-binding protein</fullName>
    </submittedName>
</protein>
<dbReference type="PROSITE" id="PS50983">
    <property type="entry name" value="FE_B12_PBP"/>
    <property type="match status" value="1"/>
</dbReference>
<keyword evidence="4" id="KW-0732">Signal</keyword>
<dbReference type="AlphaFoldDB" id="A0A161P820"/>
<evidence type="ECO:0000313" key="8">
    <source>
        <dbReference type="Proteomes" id="UP000075806"/>
    </source>
</evidence>
<keyword evidence="8" id="KW-1185">Reference proteome</keyword>
<evidence type="ECO:0000256" key="4">
    <source>
        <dbReference type="ARBA" id="ARBA00022729"/>
    </source>
</evidence>
<dbReference type="InterPro" id="IPR002491">
    <property type="entry name" value="ABC_transptr_periplasmic_BD"/>
</dbReference>
<dbReference type="CDD" id="cd01146">
    <property type="entry name" value="FhuD"/>
    <property type="match status" value="1"/>
</dbReference>
<dbReference type="RefSeq" id="WP_061949680.1">
    <property type="nucleotide sequence ID" value="NZ_LTAO01000034.1"/>
</dbReference>
<dbReference type="Proteomes" id="UP000075806">
    <property type="component" value="Unassembled WGS sequence"/>
</dbReference>
<evidence type="ECO:0000313" key="7">
    <source>
        <dbReference type="EMBL" id="KYG28258.1"/>
    </source>
</evidence>
<feature type="domain" description="Fe/B12 periplasmic-binding" evidence="6">
    <location>
        <begin position="71"/>
        <end position="333"/>
    </location>
</feature>
<dbReference type="PANTHER" id="PTHR30532">
    <property type="entry name" value="IRON III DICITRATE-BINDING PERIPLASMIC PROTEIN"/>
    <property type="match status" value="1"/>
</dbReference>
<evidence type="ECO:0000256" key="5">
    <source>
        <dbReference type="SAM" id="MobiDB-lite"/>
    </source>
</evidence>
<dbReference type="STRING" id="519424.AZF04_10190"/>
<feature type="compositionally biased region" description="Acidic residues" evidence="5">
    <location>
        <begin position="38"/>
        <end position="47"/>
    </location>
</feature>
<dbReference type="SUPFAM" id="SSF53807">
    <property type="entry name" value="Helical backbone' metal receptor"/>
    <property type="match status" value="1"/>
</dbReference>